<evidence type="ECO:0000256" key="5">
    <source>
        <dbReference type="ARBA" id="ARBA00022801"/>
    </source>
</evidence>
<dbReference type="Pfam" id="PF00825">
    <property type="entry name" value="Ribonuclease_P"/>
    <property type="match status" value="1"/>
</dbReference>
<dbReference type="Gene3D" id="3.30.230.10">
    <property type="match status" value="1"/>
</dbReference>
<keyword evidence="2 7" id="KW-0819">tRNA processing</keyword>
<dbReference type="InterPro" id="IPR014721">
    <property type="entry name" value="Ribsml_uS5_D2-typ_fold_subgr"/>
</dbReference>
<accession>A0A255ZY18</accession>
<dbReference type="InterPro" id="IPR020568">
    <property type="entry name" value="Ribosomal_Su5_D2-typ_SF"/>
</dbReference>
<comment type="caution">
    <text evidence="9">The sequence shown here is derived from an EMBL/GenBank/DDBJ whole genome shotgun (WGS) entry which is preliminary data.</text>
</comment>
<keyword evidence="3 7" id="KW-0540">Nuclease</keyword>
<evidence type="ECO:0000256" key="7">
    <source>
        <dbReference type="HAMAP-Rule" id="MF_00227"/>
    </source>
</evidence>
<dbReference type="InterPro" id="IPR020539">
    <property type="entry name" value="RNase_P_CS"/>
</dbReference>
<dbReference type="PANTHER" id="PTHR33992:SF1">
    <property type="entry name" value="RIBONUCLEASE P PROTEIN COMPONENT"/>
    <property type="match status" value="1"/>
</dbReference>
<dbReference type="SUPFAM" id="SSF54211">
    <property type="entry name" value="Ribosomal protein S5 domain 2-like"/>
    <property type="match status" value="1"/>
</dbReference>
<reference evidence="9 10" key="1">
    <citation type="submission" date="2017-07" db="EMBL/GenBank/DDBJ databases">
        <title>Flavobacterium cyanobacteriorum sp. nov., isolated from cyanobacterial aggregates in a eutrophic lake.</title>
        <authorList>
            <person name="Cai H."/>
        </authorList>
    </citation>
    <scope>NUCLEOTIDE SEQUENCE [LARGE SCALE GENOMIC DNA]</scope>
    <source>
        <strain evidence="9 10">TH167</strain>
    </source>
</reference>
<keyword evidence="10" id="KW-1185">Reference proteome</keyword>
<comment type="catalytic activity">
    <reaction evidence="7">
        <text>Endonucleolytic cleavage of RNA, removing 5'-extranucleotides from tRNA precursor.</text>
        <dbReference type="EC" id="3.1.26.5"/>
    </reaction>
</comment>
<dbReference type="HAMAP" id="MF_00227">
    <property type="entry name" value="RNase_P"/>
    <property type="match status" value="1"/>
</dbReference>
<evidence type="ECO:0000256" key="1">
    <source>
        <dbReference type="ARBA" id="ARBA00002663"/>
    </source>
</evidence>
<dbReference type="GO" id="GO:0000049">
    <property type="term" value="F:tRNA binding"/>
    <property type="evidence" value="ECO:0007669"/>
    <property type="project" value="UniProtKB-UniRule"/>
</dbReference>
<protein>
    <recommendedName>
        <fullName evidence="7 8">Ribonuclease P protein component</fullName>
        <shortName evidence="7">RNase P protein</shortName>
        <shortName evidence="7">RNaseP protein</shortName>
        <ecNumber evidence="7 8">3.1.26.5</ecNumber>
    </recommendedName>
    <alternativeName>
        <fullName evidence="7">Protein C5</fullName>
    </alternativeName>
</protein>
<evidence type="ECO:0000256" key="3">
    <source>
        <dbReference type="ARBA" id="ARBA00022722"/>
    </source>
</evidence>
<evidence type="ECO:0000256" key="4">
    <source>
        <dbReference type="ARBA" id="ARBA00022759"/>
    </source>
</evidence>
<keyword evidence="6 7" id="KW-0694">RNA-binding</keyword>
<name>A0A255ZY18_9FLAO</name>
<dbReference type="GO" id="GO:0030677">
    <property type="term" value="C:ribonuclease P complex"/>
    <property type="evidence" value="ECO:0007669"/>
    <property type="project" value="TreeGrafter"/>
</dbReference>
<dbReference type="EC" id="3.1.26.5" evidence="7 8"/>
<dbReference type="InterPro" id="IPR000100">
    <property type="entry name" value="RNase_P"/>
</dbReference>
<organism evidence="9 10">
    <name type="scientific">Flavobacterium aurantiibacter</name>
    <dbReference type="NCBI Taxonomy" id="2023067"/>
    <lineage>
        <taxon>Bacteria</taxon>
        <taxon>Pseudomonadati</taxon>
        <taxon>Bacteroidota</taxon>
        <taxon>Flavobacteriia</taxon>
        <taxon>Flavobacteriales</taxon>
        <taxon>Flavobacteriaceae</taxon>
        <taxon>Flavobacterium</taxon>
    </lineage>
</organism>
<evidence type="ECO:0000256" key="6">
    <source>
        <dbReference type="ARBA" id="ARBA00022884"/>
    </source>
</evidence>
<dbReference type="PANTHER" id="PTHR33992">
    <property type="entry name" value="RIBONUCLEASE P PROTEIN COMPONENT"/>
    <property type="match status" value="1"/>
</dbReference>
<sequence>MCKFASFMKQLFTYPKADKLKSTKQIDALFQSGKSQAIFPVRAVYRVENSENPGVQVAVTVGKKHFKRAVLRNRVKRLLRECYRLEQHRLRGSEDRRLQVMLLYQSNEILEFEKLRLVICKLFDKLAQDMQQKSSEVGIENPENKA</sequence>
<dbReference type="GO" id="GO:0004526">
    <property type="term" value="F:ribonuclease P activity"/>
    <property type="evidence" value="ECO:0007669"/>
    <property type="project" value="UniProtKB-UniRule"/>
</dbReference>
<comment type="subunit">
    <text evidence="7">Consists of a catalytic RNA component (M1 or rnpB) and a protein subunit.</text>
</comment>
<keyword evidence="4 7" id="KW-0255">Endonuclease</keyword>
<comment type="function">
    <text evidence="1 7">RNaseP catalyzes the removal of the 5'-leader sequence from pre-tRNA to produce the mature 5'-terminus. It can also cleave other RNA substrates such as 4.5S RNA. The protein component plays an auxiliary but essential role in vivo by binding to the 5'-leader sequence and broadening the substrate specificity of the ribozyme.</text>
</comment>
<comment type="similarity">
    <text evidence="7">Belongs to the RnpA family.</text>
</comment>
<dbReference type="AlphaFoldDB" id="A0A255ZY18"/>
<evidence type="ECO:0000313" key="9">
    <source>
        <dbReference type="EMBL" id="OYQ46388.1"/>
    </source>
</evidence>
<dbReference type="GO" id="GO:0001682">
    <property type="term" value="P:tRNA 5'-leader removal"/>
    <property type="evidence" value="ECO:0007669"/>
    <property type="project" value="UniProtKB-UniRule"/>
</dbReference>
<dbReference type="GO" id="GO:0042781">
    <property type="term" value="F:3'-tRNA processing endoribonuclease activity"/>
    <property type="evidence" value="ECO:0007669"/>
    <property type="project" value="TreeGrafter"/>
</dbReference>
<dbReference type="EMBL" id="NOXX01000166">
    <property type="protein sequence ID" value="OYQ46388.1"/>
    <property type="molecule type" value="Genomic_DNA"/>
</dbReference>
<proteinExistence type="inferred from homology"/>
<dbReference type="NCBIfam" id="TIGR00188">
    <property type="entry name" value="rnpA"/>
    <property type="match status" value="1"/>
</dbReference>
<dbReference type="OrthoDB" id="1524972at2"/>
<evidence type="ECO:0000256" key="8">
    <source>
        <dbReference type="NCBIfam" id="TIGR00188"/>
    </source>
</evidence>
<gene>
    <name evidence="7 9" type="primary">rnpA</name>
    <name evidence="9" type="ORF">CHX27_04610</name>
</gene>
<evidence type="ECO:0000256" key="2">
    <source>
        <dbReference type="ARBA" id="ARBA00022694"/>
    </source>
</evidence>
<dbReference type="Proteomes" id="UP000216035">
    <property type="component" value="Unassembled WGS sequence"/>
</dbReference>
<evidence type="ECO:0000313" key="10">
    <source>
        <dbReference type="Proteomes" id="UP000216035"/>
    </source>
</evidence>
<dbReference type="PROSITE" id="PS00648">
    <property type="entry name" value="RIBONUCLEASE_P"/>
    <property type="match status" value="1"/>
</dbReference>
<keyword evidence="5 7" id="KW-0378">Hydrolase</keyword>